<reference evidence="2 4" key="1">
    <citation type="submission" date="2016-10" db="EMBL/GenBank/DDBJ databases">
        <title>Draft genome sequences of four alkaliphilic bacteria belonging to the Anaerobacillus genus.</title>
        <authorList>
            <person name="Bassil N.M."/>
            <person name="Lloyd J.R."/>
        </authorList>
    </citation>
    <scope>NUCLEOTIDE SEQUENCE [LARGE SCALE GENOMIC DNA]</scope>
    <source>
        <strain evidence="2 4">NB2006</strain>
    </source>
</reference>
<accession>A0A1S2LGE4</accession>
<evidence type="ECO:0000313" key="3">
    <source>
        <dbReference type="EMBL" id="QOY34731.1"/>
    </source>
</evidence>
<organism evidence="2 4">
    <name type="scientific">Anaerobacillus isosaccharinicus</name>
    <dbReference type="NCBI Taxonomy" id="1532552"/>
    <lineage>
        <taxon>Bacteria</taxon>
        <taxon>Bacillati</taxon>
        <taxon>Bacillota</taxon>
        <taxon>Bacilli</taxon>
        <taxon>Bacillales</taxon>
        <taxon>Bacillaceae</taxon>
        <taxon>Anaerobacillus</taxon>
    </lineage>
</organism>
<proteinExistence type="predicted"/>
<keyword evidence="1" id="KW-0812">Transmembrane</keyword>
<name>A0A1S2LGE4_9BACI</name>
<evidence type="ECO:0000313" key="4">
    <source>
        <dbReference type="Proteomes" id="UP000180175"/>
    </source>
</evidence>
<keyword evidence="1" id="KW-0472">Membrane</keyword>
<reference evidence="3" key="4">
    <citation type="submission" date="2020-10" db="EMBL/GenBank/DDBJ databases">
        <authorList>
            <person name="Bassil N.M."/>
            <person name="Lloyd J.R."/>
        </authorList>
    </citation>
    <scope>NUCLEOTIDE SEQUENCE</scope>
    <source>
        <strain evidence="3">NB2006</strain>
    </source>
</reference>
<dbReference type="EMBL" id="CP063356">
    <property type="protein sequence ID" value="QOY34731.1"/>
    <property type="molecule type" value="Genomic_DNA"/>
</dbReference>
<feature type="transmembrane region" description="Helical" evidence="1">
    <location>
        <begin position="92"/>
        <end position="113"/>
    </location>
</feature>
<evidence type="ECO:0000313" key="2">
    <source>
        <dbReference type="EMBL" id="OIJ11441.1"/>
    </source>
</evidence>
<feature type="transmembrane region" description="Helical" evidence="1">
    <location>
        <begin position="119"/>
        <end position="141"/>
    </location>
</feature>
<reference evidence="3 4" key="3">
    <citation type="journal article" date="2019" name="Int. J. Syst. Evol. Microbiol.">
        <title>Anaerobacillus isosaccharinicus sp. nov., an alkaliphilic bacterium which degrades isosaccharinic acid.</title>
        <authorList>
            <person name="Bassil N.M."/>
            <person name="Lloyd J.R."/>
        </authorList>
    </citation>
    <scope>NUCLEOTIDE SEQUENCE [LARGE SCALE GENOMIC DNA]</scope>
    <source>
        <strain evidence="3 4">NB2006</strain>
    </source>
</reference>
<keyword evidence="1" id="KW-1133">Transmembrane helix</keyword>
<dbReference type="Proteomes" id="UP000180175">
    <property type="component" value="Chromosome"/>
</dbReference>
<dbReference type="KEGG" id="aia:AWH56_018660"/>
<feature type="transmembrane region" description="Helical" evidence="1">
    <location>
        <begin position="56"/>
        <end position="80"/>
    </location>
</feature>
<feature type="transmembrane region" description="Helical" evidence="1">
    <location>
        <begin position="17"/>
        <end position="50"/>
    </location>
</feature>
<dbReference type="AlphaFoldDB" id="A0A1S2LGE4"/>
<dbReference type="OrthoDB" id="2885393at2"/>
<dbReference type="RefSeq" id="WP_071317976.1">
    <property type="nucleotide sequence ID" value="NZ_CP063356.2"/>
</dbReference>
<dbReference type="EMBL" id="LQXD01000135">
    <property type="protein sequence ID" value="OIJ11441.1"/>
    <property type="molecule type" value="Genomic_DNA"/>
</dbReference>
<sequence>MSDDNSSFRDMNLIEKVIAVTAIIFLIVFSISFALGIVYFGFAGIFSLLGVKYDSFYSLLIFVLIYYIVGIITDIFSKAFVKIPSQFISGKLNLFFTRMIIDCTFTWLLIFTIDEFMQSITIPFSIEILLALLLFIIEIAFEDKKAKRN</sequence>
<protein>
    <recommendedName>
        <fullName evidence="5">Regulatory protein YrvL</fullName>
    </recommendedName>
</protein>
<evidence type="ECO:0000256" key="1">
    <source>
        <dbReference type="SAM" id="Phobius"/>
    </source>
</evidence>
<reference evidence="3 4" key="2">
    <citation type="journal article" date="2017" name="Genome Announc.">
        <title>Draft Genome Sequences of Four Alkaliphilic Bacteria Belonging to the Anaerobacillus Genus.</title>
        <authorList>
            <person name="Bassil N.M."/>
            <person name="Lloyd J.R."/>
        </authorList>
    </citation>
    <scope>NUCLEOTIDE SEQUENCE [LARGE SCALE GENOMIC DNA]</scope>
    <source>
        <strain evidence="3 4">NB2006</strain>
    </source>
</reference>
<keyword evidence="4" id="KW-1185">Reference proteome</keyword>
<evidence type="ECO:0008006" key="5">
    <source>
        <dbReference type="Google" id="ProtNLM"/>
    </source>
</evidence>
<dbReference type="InterPro" id="IPR025912">
    <property type="entry name" value="YrvL"/>
</dbReference>
<gene>
    <name evidence="3" type="ORF">AWH56_018660</name>
    <name evidence="2" type="ORF">AWH56_15720</name>
</gene>
<dbReference type="Pfam" id="PF14184">
    <property type="entry name" value="YrvL"/>
    <property type="match status" value="1"/>
</dbReference>